<evidence type="ECO:0000256" key="2">
    <source>
        <dbReference type="SAM" id="MobiDB-lite"/>
    </source>
</evidence>
<feature type="coiled-coil region" evidence="1">
    <location>
        <begin position="101"/>
        <end position="128"/>
    </location>
</feature>
<proteinExistence type="predicted"/>
<feature type="region of interest" description="Disordered" evidence="2">
    <location>
        <begin position="22"/>
        <end position="86"/>
    </location>
</feature>
<evidence type="ECO:0000313" key="3">
    <source>
        <dbReference type="EMBL" id="GMH88579.1"/>
    </source>
</evidence>
<protein>
    <submittedName>
        <fullName evidence="3">Uncharacterized protein</fullName>
    </submittedName>
</protein>
<sequence length="129" mass="13932">MPMQPKPAAVPRHIAANFSELKALRKEAASQSHSRPSSAASSSSSTISSSTSTDDSSISSSPTATPISSSTNINNNFNTNNNTNTITPLDQQRLVLGVKNVVACNEIISRMEREIQEMEEEIVRRENGE</sequence>
<reference evidence="4" key="1">
    <citation type="journal article" date="2023" name="Commun. Biol.">
        <title>Genome analysis of Parmales, the sister group of diatoms, reveals the evolutionary specialization of diatoms from phago-mixotrophs to photoautotrophs.</title>
        <authorList>
            <person name="Ban H."/>
            <person name="Sato S."/>
            <person name="Yoshikawa S."/>
            <person name="Yamada K."/>
            <person name="Nakamura Y."/>
            <person name="Ichinomiya M."/>
            <person name="Sato N."/>
            <person name="Blanc-Mathieu R."/>
            <person name="Endo H."/>
            <person name="Kuwata A."/>
            <person name="Ogata H."/>
        </authorList>
    </citation>
    <scope>NUCLEOTIDE SEQUENCE [LARGE SCALE GENOMIC DNA]</scope>
    <source>
        <strain evidence="4">NIES 3701</strain>
    </source>
</reference>
<evidence type="ECO:0000313" key="4">
    <source>
        <dbReference type="Proteomes" id="UP001165085"/>
    </source>
</evidence>
<dbReference type="EMBL" id="BRXY01000344">
    <property type="protein sequence ID" value="GMH88579.1"/>
    <property type="molecule type" value="Genomic_DNA"/>
</dbReference>
<feature type="compositionally biased region" description="Low complexity" evidence="2">
    <location>
        <begin position="29"/>
        <end position="86"/>
    </location>
</feature>
<organism evidence="3 4">
    <name type="scientific">Triparma strigata</name>
    <dbReference type="NCBI Taxonomy" id="1606541"/>
    <lineage>
        <taxon>Eukaryota</taxon>
        <taxon>Sar</taxon>
        <taxon>Stramenopiles</taxon>
        <taxon>Ochrophyta</taxon>
        <taxon>Bolidophyceae</taxon>
        <taxon>Parmales</taxon>
        <taxon>Triparmaceae</taxon>
        <taxon>Triparma</taxon>
    </lineage>
</organism>
<comment type="caution">
    <text evidence="3">The sequence shown here is derived from an EMBL/GenBank/DDBJ whole genome shotgun (WGS) entry which is preliminary data.</text>
</comment>
<name>A0A9W7EPX2_9STRA</name>
<keyword evidence="1" id="KW-0175">Coiled coil</keyword>
<evidence type="ECO:0000256" key="1">
    <source>
        <dbReference type="SAM" id="Coils"/>
    </source>
</evidence>
<dbReference type="Proteomes" id="UP001165085">
    <property type="component" value="Unassembled WGS sequence"/>
</dbReference>
<dbReference type="AlphaFoldDB" id="A0A9W7EPX2"/>
<keyword evidence="4" id="KW-1185">Reference proteome</keyword>
<gene>
    <name evidence="3" type="ORF">TrST_g11204</name>
</gene>
<accession>A0A9W7EPX2</accession>